<evidence type="ECO:0000313" key="6">
    <source>
        <dbReference type="Proteomes" id="UP001519271"/>
    </source>
</evidence>
<comment type="catalytic activity">
    <reaction evidence="4">
        <text>beta-D-fructose 1,6-bisphosphate + H2O = beta-D-fructose 6-phosphate + phosphate</text>
        <dbReference type="Rhea" id="RHEA:11064"/>
        <dbReference type="ChEBI" id="CHEBI:15377"/>
        <dbReference type="ChEBI" id="CHEBI:32966"/>
        <dbReference type="ChEBI" id="CHEBI:43474"/>
        <dbReference type="ChEBI" id="CHEBI:57634"/>
        <dbReference type="EC" id="3.1.3.11"/>
    </reaction>
</comment>
<dbReference type="SUPFAM" id="SSF56300">
    <property type="entry name" value="Metallo-dependent phosphatases"/>
    <property type="match status" value="1"/>
</dbReference>
<dbReference type="HAMAP" id="MF_01854">
    <property type="entry name" value="FBPase_class3"/>
    <property type="match status" value="1"/>
</dbReference>
<accession>A0ABS4G179</accession>
<dbReference type="Proteomes" id="UP001519271">
    <property type="component" value="Unassembled WGS sequence"/>
</dbReference>
<keyword evidence="6" id="KW-1185">Reference proteome</keyword>
<comment type="cofactor">
    <cofactor evidence="4">
        <name>Mn(2+)</name>
        <dbReference type="ChEBI" id="CHEBI:29035"/>
    </cofactor>
</comment>
<proteinExistence type="inferred from homology"/>
<dbReference type="GO" id="GO:0042132">
    <property type="term" value="F:fructose 1,6-bisphosphate 1-phosphatase activity"/>
    <property type="evidence" value="ECO:0007669"/>
    <property type="project" value="UniProtKB-EC"/>
</dbReference>
<keyword evidence="1 4" id="KW-0378">Hydrolase</keyword>
<dbReference type="EC" id="3.1.3.11" evidence="4"/>
<dbReference type="InterPro" id="IPR009164">
    <property type="entry name" value="FBPtase_class3"/>
</dbReference>
<comment type="pathway">
    <text evidence="4">Carbohydrate biosynthesis; gluconeogenesis.</text>
</comment>
<dbReference type="Pfam" id="PF06874">
    <property type="entry name" value="FBPase_2"/>
    <property type="match status" value="1"/>
</dbReference>
<evidence type="ECO:0000313" key="5">
    <source>
        <dbReference type="EMBL" id="MBP1918300.1"/>
    </source>
</evidence>
<keyword evidence="3 4" id="KW-0119">Carbohydrate metabolism</keyword>
<evidence type="ECO:0000256" key="1">
    <source>
        <dbReference type="ARBA" id="ARBA00022801"/>
    </source>
</evidence>
<dbReference type="InterPro" id="IPR029052">
    <property type="entry name" value="Metallo-depent_PP-like"/>
</dbReference>
<organism evidence="5 6">
    <name type="scientific">Youngiibacter multivorans</name>
    <dbReference type="NCBI Taxonomy" id="937251"/>
    <lineage>
        <taxon>Bacteria</taxon>
        <taxon>Bacillati</taxon>
        <taxon>Bacillota</taxon>
        <taxon>Clostridia</taxon>
        <taxon>Eubacteriales</taxon>
        <taxon>Clostridiaceae</taxon>
        <taxon>Youngiibacter</taxon>
    </lineage>
</organism>
<dbReference type="EMBL" id="JAGGKC010000004">
    <property type="protein sequence ID" value="MBP1918300.1"/>
    <property type="molecule type" value="Genomic_DNA"/>
</dbReference>
<gene>
    <name evidence="4" type="primary">fbp</name>
    <name evidence="5" type="ORF">J2Z34_000772</name>
</gene>
<comment type="similarity">
    <text evidence="4">Belongs to the FBPase class 3 family.</text>
</comment>
<dbReference type="PIRSF" id="PIRSF000906">
    <property type="entry name" value="FBPtase_Bacill"/>
    <property type="match status" value="1"/>
</dbReference>
<keyword evidence="2 4" id="KW-0464">Manganese</keyword>
<dbReference type="Gene3D" id="3.60.21.10">
    <property type="match status" value="1"/>
</dbReference>
<dbReference type="RefSeq" id="WP_209458539.1">
    <property type="nucleotide sequence ID" value="NZ_JAGGKC010000004.1"/>
</dbReference>
<sequence>MNGGVTDRICTKERDIDYLTLLAKQYPSISDATTEIVNLQAILDLPKGTEHFISDVHGEYESFRHVLKNASGVVKTKINEIFGNALRESEKQDLATLIYYPEEKLDQIDISEREMKDWYITALYRLIQVAKRVSSKYTRSKVRKAFPPEFAYILEELINESEDRINKQEYYNRIIETIVELDRAKAFIVAISNLIQRLSIDRLHIIGDVFDRGPGADIIMDTLISYHSMDFQWGNHDIIWMGAAAGSPALICNVIRITARYDNLTILEDRYGINLLPLARFASEHYSGHDLKPFWPKGSESFEKSQKELEMTALMHKAIFVIQMKLEGQLIYRHPEYKMNDRMILDVIDYEKGTVMIDGKEYKLSSCDFPTIDPKNPFLLTDDEKDMVERLKNSFQNSYRLNEHMRTLYSKGSMYLVFNANLLIHGCVPMNSDGTFMPVNIDGEECVGRDAMDRLERLARQGYYDNDPIRREAGQDAMWYLWCGPASPLFAKSKMATFERYFLAEKETHKEVNNDYYTNRDNVEWIEKILEDFDLDPNTSHMVNGHVPVKVVKGESPIKANGKLLVIDGGFSKAYQKETGIAGYTLIYNSHGLKLVSHEPFESTAKAIEEGMDIVSTMVVLENLRDRRRVSDTDIGKDLKLQVEDLLQLVTAYRKGYIIEKK</sequence>
<comment type="caution">
    <text evidence="5">The sequence shown here is derived from an EMBL/GenBank/DDBJ whole genome shotgun (WGS) entry which is preliminary data.</text>
</comment>
<protein>
    <recommendedName>
        <fullName evidence="4">Fructose-1,6-bisphosphatase class 3</fullName>
        <shortName evidence="4">FBPase class 3</shortName>
        <ecNumber evidence="4">3.1.3.11</ecNumber>
    </recommendedName>
    <alternativeName>
        <fullName evidence="4">D-fructose-1,6-bisphosphate 1-phosphohydrolase class 3</fullName>
    </alternativeName>
</protein>
<evidence type="ECO:0000256" key="4">
    <source>
        <dbReference type="HAMAP-Rule" id="MF_01854"/>
    </source>
</evidence>
<reference evidence="5 6" key="1">
    <citation type="submission" date="2021-03" db="EMBL/GenBank/DDBJ databases">
        <title>Genomic Encyclopedia of Type Strains, Phase IV (KMG-IV): sequencing the most valuable type-strain genomes for metagenomic binning, comparative biology and taxonomic classification.</title>
        <authorList>
            <person name="Goeker M."/>
        </authorList>
    </citation>
    <scope>NUCLEOTIDE SEQUENCE [LARGE SCALE GENOMIC DNA]</scope>
    <source>
        <strain evidence="5 6">DSM 6139</strain>
    </source>
</reference>
<evidence type="ECO:0000256" key="3">
    <source>
        <dbReference type="ARBA" id="ARBA00023277"/>
    </source>
</evidence>
<name>A0ABS4G179_9CLOT</name>
<evidence type="ECO:0000256" key="2">
    <source>
        <dbReference type="ARBA" id="ARBA00023211"/>
    </source>
</evidence>